<evidence type="ECO:0000313" key="3">
    <source>
        <dbReference type="Proteomes" id="UP000613580"/>
    </source>
</evidence>
<accession>A0A8H6RWZ9</accession>
<dbReference type="Gene3D" id="3.80.10.10">
    <property type="entry name" value="Ribonuclease Inhibitor"/>
    <property type="match status" value="1"/>
</dbReference>
<keyword evidence="3" id="KW-1185">Reference proteome</keyword>
<feature type="region of interest" description="Disordered" evidence="1">
    <location>
        <begin position="546"/>
        <end position="570"/>
    </location>
</feature>
<gene>
    <name evidence="2" type="ORF">HMN09_01395300</name>
</gene>
<organism evidence="2 3">
    <name type="scientific">Mycena chlorophos</name>
    <name type="common">Agaric fungus</name>
    <name type="synonym">Agaricus chlorophos</name>
    <dbReference type="NCBI Taxonomy" id="658473"/>
    <lineage>
        <taxon>Eukaryota</taxon>
        <taxon>Fungi</taxon>
        <taxon>Dikarya</taxon>
        <taxon>Basidiomycota</taxon>
        <taxon>Agaricomycotina</taxon>
        <taxon>Agaricomycetes</taxon>
        <taxon>Agaricomycetidae</taxon>
        <taxon>Agaricales</taxon>
        <taxon>Marasmiineae</taxon>
        <taxon>Mycenaceae</taxon>
        <taxon>Mycena</taxon>
    </lineage>
</organism>
<reference evidence="2" key="1">
    <citation type="submission" date="2020-05" db="EMBL/GenBank/DDBJ databases">
        <title>Mycena genomes resolve the evolution of fungal bioluminescence.</title>
        <authorList>
            <person name="Tsai I.J."/>
        </authorList>
    </citation>
    <scope>NUCLEOTIDE SEQUENCE</scope>
    <source>
        <strain evidence="2">110903Hualien_Pintung</strain>
    </source>
</reference>
<proteinExistence type="predicted"/>
<name>A0A8H6RWZ9_MYCCL</name>
<evidence type="ECO:0000313" key="2">
    <source>
        <dbReference type="EMBL" id="KAF7288427.1"/>
    </source>
</evidence>
<dbReference type="OrthoDB" id="2939830at2759"/>
<sequence>MPLRIQHLDNRVPPEIWHRCWRLCTIPELQRLCLTCRTFAAICQPLRFRRMYRHPPLREALLLRAVDGHWRSGLSWEELTDDLRRRTALLADFAASPYASSVRSWCFSRVRMVDARDETEPELAHALFDAWLESVAVFLASLGSFRRLQQLTLLGLDFDSPTWNALATLDELEELKFSSPLMDVNPGEPLRLKRIEVVQWYKRGTDYEPQEREEGVNELHMASPATLTHFSGALSRHSHSILLAFVVDGLALAQLTTLCVNFNVNPSQLALLGNILPLCPALETLDLRYGTRTPRDFTPVDYPATLRKLSAATIPKLHTLVAPPALVEVFVAGRPLRSITLTGEPSHEHWEQLKPILKQISQSSTTIATLHIEHSLSPKKTPEVLRTVTRYFPKLRELMLSFSERPDYEVLCVDLTESEDEACVSAERRRKPLPVAQVGPGDELPGYLYVSTGRVAPPPTFSQPDVESESASRALYHILQAQHLDLPPTLESLHLTANHKDHRQYTVAAEHALLLRLEKNLPQIHEFSLSGKPQWTRDHHLWTRRETVRNDPDADAGDSDSDGRGPEASDRSFEKILKYTVVSQVWKADGTRIETETPSTHDHVRI</sequence>
<feature type="compositionally biased region" description="Basic and acidic residues" evidence="1">
    <location>
        <begin position="561"/>
        <end position="570"/>
    </location>
</feature>
<dbReference type="InterPro" id="IPR032675">
    <property type="entry name" value="LRR_dom_sf"/>
</dbReference>
<protein>
    <recommendedName>
        <fullName evidence="4">F-box domain-containing protein</fullName>
    </recommendedName>
</protein>
<evidence type="ECO:0008006" key="4">
    <source>
        <dbReference type="Google" id="ProtNLM"/>
    </source>
</evidence>
<comment type="caution">
    <text evidence="2">The sequence shown here is derived from an EMBL/GenBank/DDBJ whole genome shotgun (WGS) entry which is preliminary data.</text>
</comment>
<dbReference type="AlphaFoldDB" id="A0A8H6RWZ9"/>
<evidence type="ECO:0000256" key="1">
    <source>
        <dbReference type="SAM" id="MobiDB-lite"/>
    </source>
</evidence>
<dbReference type="Proteomes" id="UP000613580">
    <property type="component" value="Unassembled WGS sequence"/>
</dbReference>
<dbReference type="EMBL" id="JACAZE010000035">
    <property type="protein sequence ID" value="KAF7288427.1"/>
    <property type="molecule type" value="Genomic_DNA"/>
</dbReference>
<dbReference type="SUPFAM" id="SSF52047">
    <property type="entry name" value="RNI-like"/>
    <property type="match status" value="1"/>
</dbReference>